<dbReference type="EMBL" id="WOFH01000006">
    <property type="protein sequence ID" value="MUN38627.1"/>
    <property type="molecule type" value="Genomic_DNA"/>
</dbReference>
<feature type="region of interest" description="Disordered" evidence="1">
    <location>
        <begin position="593"/>
        <end position="616"/>
    </location>
</feature>
<dbReference type="RefSeq" id="WP_156217794.1">
    <property type="nucleotide sequence ID" value="NZ_WOFH01000006.1"/>
</dbReference>
<accession>A0A7K1L2L3</accession>
<evidence type="ECO:0000313" key="2">
    <source>
        <dbReference type="EMBL" id="MUN38627.1"/>
    </source>
</evidence>
<evidence type="ECO:0000256" key="1">
    <source>
        <dbReference type="SAM" id="MobiDB-lite"/>
    </source>
</evidence>
<dbReference type="AlphaFoldDB" id="A0A7K1L2L3"/>
<sequence length="616" mass="65728">MIGRWRDVRAQGRAVALGLLGVRPRGGLAAAFGGDPRELFEFLLGLRLALPLTGRDAAALADLLGVLNVRLAARLSVVRAPDGTLTARDEHPVGLRWTGAARGVSPAEYALLAGRPPRERSRLGAEPLIVLPTAGRAADVRAALAAHCEVMLRHGHGGLRIVVADDAPTPDAARELDAVCARARRESGFRVTRFGEWNADGRFGAKQVFRRRMAVHGAPRACAERTFAPGLPGTANAVFAAFAGRDIVWLEQDATPWAPTTPARPGGGPRPFVDVMDGASAPVRPQPVDVLHVIDRLAHAAPLEARPHETHTVTYEDTDFTHLGPASSASHPLPGMVHFHTCGHPDFRARASHHLALDPGTPEPARRSLLSGGLPMRRLLADPPPTVSLRRWTSAFGTVLGLPARRTPGPPTMWATSARLVDIAVGDLMAALGVPGCVAGTGLWHDRGEVTDSGRGELSSYLFREELLWPLLHASREALGEVGAAPGDPAYPGYPAWLRAAGDAVAGRAGRGGIVPPALGHALWAELRADVRRARRSPHAEIRAYGDALAERAGETLRRTWREHHARMEAAAVAELVHYADQLRFWSALAERGPDRADGGAAGDDDRTEDVRTVPG</sequence>
<reference evidence="2 3" key="1">
    <citation type="submission" date="2019-11" db="EMBL/GenBank/DDBJ databases">
        <authorList>
            <person name="Cao P."/>
        </authorList>
    </citation>
    <scope>NUCLEOTIDE SEQUENCE [LARGE SCALE GENOMIC DNA]</scope>
    <source>
        <strain evidence="2 3">NEAU-AAG5</strain>
    </source>
</reference>
<organism evidence="2 3">
    <name type="scientific">Actinomadura litoris</name>
    <dbReference type="NCBI Taxonomy" id="2678616"/>
    <lineage>
        <taxon>Bacteria</taxon>
        <taxon>Bacillati</taxon>
        <taxon>Actinomycetota</taxon>
        <taxon>Actinomycetes</taxon>
        <taxon>Streptosporangiales</taxon>
        <taxon>Thermomonosporaceae</taxon>
        <taxon>Actinomadura</taxon>
    </lineage>
</organism>
<dbReference type="Proteomes" id="UP000432015">
    <property type="component" value="Unassembled WGS sequence"/>
</dbReference>
<name>A0A7K1L2L3_9ACTN</name>
<proteinExistence type="predicted"/>
<protein>
    <submittedName>
        <fullName evidence="2">Uncharacterized protein</fullName>
    </submittedName>
</protein>
<evidence type="ECO:0000313" key="3">
    <source>
        <dbReference type="Proteomes" id="UP000432015"/>
    </source>
</evidence>
<comment type="caution">
    <text evidence="2">The sequence shown here is derived from an EMBL/GenBank/DDBJ whole genome shotgun (WGS) entry which is preliminary data.</text>
</comment>
<gene>
    <name evidence="2" type="ORF">GNZ18_18745</name>
</gene>
<keyword evidence="3" id="KW-1185">Reference proteome</keyword>